<name>A0A919RAN4_9ACTN</name>
<dbReference type="PANTHER" id="PTHR47506:SF6">
    <property type="entry name" value="HTH-TYPE TRANSCRIPTIONAL REPRESSOR NEMR"/>
    <property type="match status" value="1"/>
</dbReference>
<proteinExistence type="predicted"/>
<dbReference type="InterPro" id="IPR001647">
    <property type="entry name" value="HTH_TetR"/>
</dbReference>
<dbReference type="Pfam" id="PF00440">
    <property type="entry name" value="TetR_N"/>
    <property type="match status" value="1"/>
</dbReference>
<dbReference type="Gene3D" id="1.10.357.10">
    <property type="entry name" value="Tetracycline Repressor, domain 2"/>
    <property type="match status" value="1"/>
</dbReference>
<organism evidence="6 7">
    <name type="scientific">Sinosporangium siamense</name>
    <dbReference type="NCBI Taxonomy" id="1367973"/>
    <lineage>
        <taxon>Bacteria</taxon>
        <taxon>Bacillati</taxon>
        <taxon>Actinomycetota</taxon>
        <taxon>Actinomycetes</taxon>
        <taxon>Streptosporangiales</taxon>
        <taxon>Streptosporangiaceae</taxon>
        <taxon>Sinosporangium</taxon>
    </lineage>
</organism>
<evidence type="ECO:0000313" key="6">
    <source>
        <dbReference type="EMBL" id="GII90218.1"/>
    </source>
</evidence>
<dbReference type="AlphaFoldDB" id="A0A919RAN4"/>
<keyword evidence="3" id="KW-0804">Transcription</keyword>
<dbReference type="InterPro" id="IPR023772">
    <property type="entry name" value="DNA-bd_HTH_TetR-type_CS"/>
</dbReference>
<keyword evidence="1" id="KW-0805">Transcription regulation</keyword>
<accession>A0A919RAN4</accession>
<evidence type="ECO:0000313" key="7">
    <source>
        <dbReference type="Proteomes" id="UP000606172"/>
    </source>
</evidence>
<reference evidence="6" key="1">
    <citation type="submission" date="2021-01" db="EMBL/GenBank/DDBJ databases">
        <title>Whole genome shotgun sequence of Sinosporangium siamense NBRC 109515.</title>
        <authorList>
            <person name="Komaki H."/>
            <person name="Tamura T."/>
        </authorList>
    </citation>
    <scope>NUCLEOTIDE SEQUENCE</scope>
    <source>
        <strain evidence="6">NBRC 109515</strain>
    </source>
</reference>
<dbReference type="SUPFAM" id="SSF46689">
    <property type="entry name" value="Homeodomain-like"/>
    <property type="match status" value="1"/>
</dbReference>
<keyword evidence="7" id="KW-1185">Reference proteome</keyword>
<dbReference type="InterPro" id="IPR036271">
    <property type="entry name" value="Tet_transcr_reg_TetR-rel_C_sf"/>
</dbReference>
<dbReference type="GO" id="GO:0003677">
    <property type="term" value="F:DNA binding"/>
    <property type="evidence" value="ECO:0007669"/>
    <property type="project" value="UniProtKB-UniRule"/>
</dbReference>
<dbReference type="PANTHER" id="PTHR47506">
    <property type="entry name" value="TRANSCRIPTIONAL REGULATORY PROTEIN"/>
    <property type="match status" value="1"/>
</dbReference>
<evidence type="ECO:0000256" key="3">
    <source>
        <dbReference type="ARBA" id="ARBA00023163"/>
    </source>
</evidence>
<feature type="domain" description="HTH tetR-type" evidence="5">
    <location>
        <begin position="17"/>
        <end position="77"/>
    </location>
</feature>
<dbReference type="Proteomes" id="UP000606172">
    <property type="component" value="Unassembled WGS sequence"/>
</dbReference>
<evidence type="ECO:0000259" key="5">
    <source>
        <dbReference type="PROSITE" id="PS50977"/>
    </source>
</evidence>
<protein>
    <submittedName>
        <fullName evidence="6">TetR family transcriptional regulator</fullName>
    </submittedName>
</protein>
<keyword evidence="2 4" id="KW-0238">DNA-binding</keyword>
<dbReference type="EMBL" id="BOOW01000006">
    <property type="protein sequence ID" value="GII90218.1"/>
    <property type="molecule type" value="Genomic_DNA"/>
</dbReference>
<dbReference type="PRINTS" id="PR00455">
    <property type="entry name" value="HTHTETR"/>
</dbReference>
<evidence type="ECO:0000256" key="1">
    <source>
        <dbReference type="ARBA" id="ARBA00023015"/>
    </source>
</evidence>
<dbReference type="PROSITE" id="PS50977">
    <property type="entry name" value="HTH_TETR_2"/>
    <property type="match status" value="1"/>
</dbReference>
<sequence length="209" mass="22367">MYVCDNLTMRRTADEAAATRKALLHAALEVFAERGFNGASLADITARAGVTRGAAYHHFRDKSALYLSTLSELWDEATGRIWAELEGDAPPADRLRAFLVRFITEMEADPVVRRLLSVTILANEAVPVHDTGMADKRAATKEQTARLTTLFAESGLPLRPGVAPETAALTVISALNGVAITWLMDQSLFSPAAQAPTLAGTIVYGIAGA</sequence>
<feature type="DNA-binding region" description="H-T-H motif" evidence="4">
    <location>
        <begin position="40"/>
        <end position="59"/>
    </location>
</feature>
<dbReference type="PROSITE" id="PS01081">
    <property type="entry name" value="HTH_TETR_1"/>
    <property type="match status" value="1"/>
</dbReference>
<evidence type="ECO:0000256" key="2">
    <source>
        <dbReference type="ARBA" id="ARBA00023125"/>
    </source>
</evidence>
<evidence type="ECO:0000256" key="4">
    <source>
        <dbReference type="PROSITE-ProRule" id="PRU00335"/>
    </source>
</evidence>
<dbReference type="SUPFAM" id="SSF48498">
    <property type="entry name" value="Tetracyclin repressor-like, C-terminal domain"/>
    <property type="match status" value="1"/>
</dbReference>
<dbReference type="InterPro" id="IPR009057">
    <property type="entry name" value="Homeodomain-like_sf"/>
</dbReference>
<comment type="caution">
    <text evidence="6">The sequence shown here is derived from an EMBL/GenBank/DDBJ whole genome shotgun (WGS) entry which is preliminary data.</text>
</comment>
<gene>
    <name evidence="6" type="ORF">Ssi02_04490</name>
</gene>